<proteinExistence type="predicted"/>
<evidence type="ECO:0000313" key="3">
    <source>
        <dbReference type="Proteomes" id="UP000296049"/>
    </source>
</evidence>
<organism evidence="2 3">
    <name type="scientific">Anas platyrhynchos</name>
    <name type="common">Mallard</name>
    <name type="synonym">Anas boschas</name>
    <dbReference type="NCBI Taxonomy" id="8839"/>
    <lineage>
        <taxon>Eukaryota</taxon>
        <taxon>Metazoa</taxon>
        <taxon>Chordata</taxon>
        <taxon>Craniata</taxon>
        <taxon>Vertebrata</taxon>
        <taxon>Euteleostomi</taxon>
        <taxon>Archelosauria</taxon>
        <taxon>Archosauria</taxon>
        <taxon>Dinosauria</taxon>
        <taxon>Saurischia</taxon>
        <taxon>Theropoda</taxon>
        <taxon>Coelurosauria</taxon>
        <taxon>Aves</taxon>
        <taxon>Neognathae</taxon>
        <taxon>Galloanserae</taxon>
        <taxon>Anseriformes</taxon>
        <taxon>Anatidae</taxon>
        <taxon>Anatinae</taxon>
        <taxon>Anas</taxon>
    </lineage>
</organism>
<keyword evidence="3" id="KW-1185">Reference proteome</keyword>
<sequence length="131" mass="14757">MALKMRWWIMLCVRVALPWGLPFDDLLVHVLAFAMNCLSGHHVHYENELITINLCNECATVGVPLLSSTERMGESQLLQQGSAHSVSGSSMHGWHMHQKHHKALDMFHVTDYGGNCTAVLPICWHLSLVEK</sequence>
<name>R0LJ23_ANAPL</name>
<accession>R0LJ23</accession>
<dbReference type="Proteomes" id="UP000296049">
    <property type="component" value="Unassembled WGS sequence"/>
</dbReference>
<evidence type="ECO:0000256" key="1">
    <source>
        <dbReference type="SAM" id="SignalP"/>
    </source>
</evidence>
<keyword evidence="1" id="KW-0732">Signal</keyword>
<reference evidence="3" key="1">
    <citation type="journal article" date="2013" name="Nat. Genet.">
        <title>The duck genome and transcriptome provide insight into an avian influenza virus reservoir species.</title>
        <authorList>
            <person name="Huang Y."/>
            <person name="Li Y."/>
            <person name="Burt D.W."/>
            <person name="Chen H."/>
            <person name="Zhang Y."/>
            <person name="Qian W."/>
            <person name="Kim H."/>
            <person name="Gan S."/>
            <person name="Zhao Y."/>
            <person name="Li J."/>
            <person name="Yi K."/>
            <person name="Feng H."/>
            <person name="Zhu P."/>
            <person name="Li B."/>
            <person name="Liu Q."/>
            <person name="Fairley S."/>
            <person name="Magor K.E."/>
            <person name="Du Z."/>
            <person name="Hu X."/>
            <person name="Goodman L."/>
            <person name="Tafer H."/>
            <person name="Vignal A."/>
            <person name="Lee T."/>
            <person name="Kim K.W."/>
            <person name="Sheng Z."/>
            <person name="An Y."/>
            <person name="Searle S."/>
            <person name="Herrero J."/>
            <person name="Groenen M.A."/>
            <person name="Crooijmans R.P."/>
            <person name="Faraut T."/>
            <person name="Cai Q."/>
            <person name="Webster R.G."/>
            <person name="Aldridge J.R."/>
            <person name="Warren W.C."/>
            <person name="Bartschat S."/>
            <person name="Kehr S."/>
            <person name="Marz M."/>
            <person name="Stadler P.F."/>
            <person name="Smith J."/>
            <person name="Kraus R.H."/>
            <person name="Zhao Y."/>
            <person name="Ren L."/>
            <person name="Fei J."/>
            <person name="Morisson M."/>
            <person name="Kaiser P."/>
            <person name="Griffin D.K."/>
            <person name="Rao M."/>
            <person name="Pitel F."/>
            <person name="Wang J."/>
            <person name="Li N."/>
        </authorList>
    </citation>
    <scope>NUCLEOTIDE SEQUENCE [LARGE SCALE GENOMIC DNA]</scope>
</reference>
<evidence type="ECO:0000313" key="2">
    <source>
        <dbReference type="EMBL" id="EOB00353.1"/>
    </source>
</evidence>
<protein>
    <recommendedName>
        <fullName evidence="4">Secreted protein</fullName>
    </recommendedName>
</protein>
<evidence type="ECO:0008006" key="4">
    <source>
        <dbReference type="Google" id="ProtNLM"/>
    </source>
</evidence>
<dbReference type="EMBL" id="KB743204">
    <property type="protein sequence ID" value="EOB00353.1"/>
    <property type="molecule type" value="Genomic_DNA"/>
</dbReference>
<feature type="chain" id="PRO_5004354740" description="Secreted protein" evidence="1">
    <location>
        <begin position="21"/>
        <end position="131"/>
    </location>
</feature>
<gene>
    <name evidence="2" type="ORF">Anapl_08773</name>
</gene>
<feature type="signal peptide" evidence="1">
    <location>
        <begin position="1"/>
        <end position="20"/>
    </location>
</feature>
<dbReference type="AlphaFoldDB" id="R0LJ23"/>